<evidence type="ECO:0000313" key="2">
    <source>
        <dbReference type="EMBL" id="EME43232.1"/>
    </source>
</evidence>
<reference evidence="3" key="1">
    <citation type="journal article" date="2012" name="PLoS Genet.">
        <title>The genomes of the fungal plant pathogens Cladosporium fulvum and Dothistroma septosporum reveal adaptation to different hosts and lifestyles but also signatures of common ancestry.</title>
        <authorList>
            <person name="de Wit P.J.G.M."/>
            <person name="van der Burgt A."/>
            <person name="Oekmen B."/>
            <person name="Stergiopoulos I."/>
            <person name="Abd-Elsalam K.A."/>
            <person name="Aerts A.L."/>
            <person name="Bahkali A.H."/>
            <person name="Beenen H.G."/>
            <person name="Chettri P."/>
            <person name="Cox M.P."/>
            <person name="Datema E."/>
            <person name="de Vries R.P."/>
            <person name="Dhillon B."/>
            <person name="Ganley A.R."/>
            <person name="Griffiths S.A."/>
            <person name="Guo Y."/>
            <person name="Hamelin R.C."/>
            <person name="Henrissat B."/>
            <person name="Kabir M.S."/>
            <person name="Jashni M.K."/>
            <person name="Kema G."/>
            <person name="Klaubauf S."/>
            <person name="Lapidus A."/>
            <person name="Levasseur A."/>
            <person name="Lindquist E."/>
            <person name="Mehrabi R."/>
            <person name="Ohm R.A."/>
            <person name="Owen T.J."/>
            <person name="Salamov A."/>
            <person name="Schwelm A."/>
            <person name="Schijlen E."/>
            <person name="Sun H."/>
            <person name="van den Burg H.A."/>
            <person name="van Ham R.C.H.J."/>
            <person name="Zhang S."/>
            <person name="Goodwin S.B."/>
            <person name="Grigoriev I.V."/>
            <person name="Collemare J."/>
            <person name="Bradshaw R.E."/>
        </authorList>
    </citation>
    <scope>NUCLEOTIDE SEQUENCE [LARGE SCALE GENOMIC DNA]</scope>
    <source>
        <strain evidence="3">NZE10 / CBS 128990</strain>
    </source>
</reference>
<feature type="compositionally biased region" description="Polar residues" evidence="1">
    <location>
        <begin position="437"/>
        <end position="447"/>
    </location>
</feature>
<dbReference type="Proteomes" id="UP000016933">
    <property type="component" value="Unassembled WGS sequence"/>
</dbReference>
<keyword evidence="3" id="KW-1185">Reference proteome</keyword>
<dbReference type="PANTHER" id="PTHR38886:SF1">
    <property type="entry name" value="NACHT-NTPASE AND P-LOOP NTPASES N-TERMINAL DOMAIN-CONTAINING PROTEIN"/>
    <property type="match status" value="1"/>
</dbReference>
<dbReference type="PANTHER" id="PTHR38886">
    <property type="entry name" value="SESA DOMAIN-CONTAINING PROTEIN"/>
    <property type="match status" value="1"/>
</dbReference>
<dbReference type="STRING" id="675120.M2XL75"/>
<proteinExistence type="predicted"/>
<evidence type="ECO:0000313" key="3">
    <source>
        <dbReference type="Proteomes" id="UP000016933"/>
    </source>
</evidence>
<protein>
    <recommendedName>
        <fullName evidence="4">Fungal N-terminal domain-containing protein</fullName>
    </recommendedName>
</protein>
<gene>
    <name evidence="2" type="ORF">DOTSEDRAFT_72579</name>
</gene>
<accession>M2XL75</accession>
<dbReference type="EMBL" id="KB446540">
    <property type="protein sequence ID" value="EME43232.1"/>
    <property type="molecule type" value="Genomic_DNA"/>
</dbReference>
<feature type="compositionally biased region" description="Basic residues" evidence="1">
    <location>
        <begin position="257"/>
        <end position="266"/>
    </location>
</feature>
<feature type="compositionally biased region" description="Polar residues" evidence="1">
    <location>
        <begin position="287"/>
        <end position="297"/>
    </location>
</feature>
<evidence type="ECO:0008006" key="4">
    <source>
        <dbReference type="Google" id="ProtNLM"/>
    </source>
</evidence>
<dbReference type="HOGENOM" id="CLU_023458_0_0_1"/>
<name>M2XL75_DOTSN</name>
<feature type="region of interest" description="Disordered" evidence="1">
    <location>
        <begin position="225"/>
        <end position="348"/>
    </location>
</feature>
<reference evidence="2 3" key="2">
    <citation type="journal article" date="2012" name="PLoS Pathog.">
        <title>Diverse lifestyles and strategies of plant pathogenesis encoded in the genomes of eighteen Dothideomycetes fungi.</title>
        <authorList>
            <person name="Ohm R.A."/>
            <person name="Feau N."/>
            <person name="Henrissat B."/>
            <person name="Schoch C.L."/>
            <person name="Horwitz B.A."/>
            <person name="Barry K.W."/>
            <person name="Condon B.J."/>
            <person name="Copeland A.C."/>
            <person name="Dhillon B."/>
            <person name="Glaser F."/>
            <person name="Hesse C.N."/>
            <person name="Kosti I."/>
            <person name="LaButti K."/>
            <person name="Lindquist E.A."/>
            <person name="Lucas S."/>
            <person name="Salamov A.A."/>
            <person name="Bradshaw R.E."/>
            <person name="Ciuffetti L."/>
            <person name="Hamelin R.C."/>
            <person name="Kema G.H.J."/>
            <person name="Lawrence C."/>
            <person name="Scott J.A."/>
            <person name="Spatafora J.W."/>
            <person name="Turgeon B.G."/>
            <person name="de Wit P.J.G.M."/>
            <person name="Zhong S."/>
            <person name="Goodwin S.B."/>
            <person name="Grigoriev I.V."/>
        </authorList>
    </citation>
    <scope>NUCLEOTIDE SEQUENCE [LARGE SCALE GENOMIC DNA]</scope>
    <source>
        <strain evidence="3">NZE10 / CBS 128990</strain>
    </source>
</reference>
<sequence>MAFQPLSVGDILMLSQTAWKIGRAFTHGKKSAPSEFAEIEREANGLSDALKLVAETLHSDGSILSQADNDTKSAISAILQSAHKTLDDLDSFVDRYQVIKKKETNGGFVVERSWSDVVLANYKKFKWTTEGGDITELRNMLQMHTNSINLTMQALQSRSLARLEKTVVPMAENIASIHDWVHGDLGDKIDDLHRIIMSIANSTPSLQATDRAIDVGSIRDSIGTVSTIEQMPTSHGEPRMLEPPPPRSSSYEIPPRNGKRSPRRSPARLGANGSTGKKSTREDSAYYSVSSDRQTSPADKRMDWDFETGSPVDARDSIGGHVEESSGLSLSPNDSAYASSSRRASYRRESTTLPNLFRAVDEQYDAVAGSSRYLENVELSPRSEQRSWRSSTDTTLLGPPAIPDKSDRRQQPPATPSSIFSKISRTKSNIIEERPQNAKTRTASQRVQSANVLSPTYTEGNKFERQLFRNAAILCDVRGSKVEFAKENADEPDPRYNVDMVDACKEARICVIRKRENREHVGTRVTTSIWCLSDDGEVRLQHKLSDLQENVPYCSYFEPEKVSLQPAEGPIELKCHAEQWGDMLKEEIKTNWVNYYFASENDAVAFQSAVFGRLLLGSYRTTKSTVIHEGLKGAFAFEEQFANIEMLRLWEDDGVATAGAAGGVLALMHISSNFGEGWARWWINCSNQQVKVKDDGTRHAKVKGIDINVVRPGAAAAAERLRSPSIASEIVSRRNSDKNSPIKQVHGIRVEFKTEEERSKFVSAAKKAQQNTIPLPDL</sequence>
<evidence type="ECO:0000256" key="1">
    <source>
        <dbReference type="SAM" id="MobiDB-lite"/>
    </source>
</evidence>
<feature type="compositionally biased region" description="Polar residues" evidence="1">
    <location>
        <begin position="416"/>
        <end position="429"/>
    </location>
</feature>
<feature type="region of interest" description="Disordered" evidence="1">
    <location>
        <begin position="377"/>
        <end position="447"/>
    </location>
</feature>
<feature type="compositionally biased region" description="Basic and acidic residues" evidence="1">
    <location>
        <begin position="313"/>
        <end position="324"/>
    </location>
</feature>
<dbReference type="OrthoDB" id="5404564at2759"/>
<dbReference type="eggNOG" id="ENOG502SI2I">
    <property type="taxonomic scope" value="Eukaryota"/>
</dbReference>
<dbReference type="AlphaFoldDB" id="M2XL75"/>
<dbReference type="OMA" id="AYAEQMC"/>
<organism evidence="2 3">
    <name type="scientific">Dothistroma septosporum (strain NZE10 / CBS 128990)</name>
    <name type="common">Red band needle blight fungus</name>
    <name type="synonym">Mycosphaerella pini</name>
    <dbReference type="NCBI Taxonomy" id="675120"/>
    <lineage>
        <taxon>Eukaryota</taxon>
        <taxon>Fungi</taxon>
        <taxon>Dikarya</taxon>
        <taxon>Ascomycota</taxon>
        <taxon>Pezizomycotina</taxon>
        <taxon>Dothideomycetes</taxon>
        <taxon>Dothideomycetidae</taxon>
        <taxon>Mycosphaerellales</taxon>
        <taxon>Mycosphaerellaceae</taxon>
        <taxon>Dothistroma</taxon>
    </lineage>
</organism>